<evidence type="ECO:0008006" key="4">
    <source>
        <dbReference type="Google" id="ProtNLM"/>
    </source>
</evidence>
<protein>
    <recommendedName>
        <fullName evidence="4">Pentatricopeptide repeat-containing protein</fullName>
    </recommendedName>
</protein>
<proteinExistence type="predicted"/>
<dbReference type="InterPro" id="IPR011990">
    <property type="entry name" value="TPR-like_helical_dom_sf"/>
</dbReference>
<dbReference type="Gene3D" id="1.25.40.10">
    <property type="entry name" value="Tetratricopeptide repeat domain"/>
    <property type="match status" value="1"/>
</dbReference>
<organism evidence="2 3">
    <name type="scientific">Rubroshorea leprosula</name>
    <dbReference type="NCBI Taxonomy" id="152421"/>
    <lineage>
        <taxon>Eukaryota</taxon>
        <taxon>Viridiplantae</taxon>
        <taxon>Streptophyta</taxon>
        <taxon>Embryophyta</taxon>
        <taxon>Tracheophyta</taxon>
        <taxon>Spermatophyta</taxon>
        <taxon>Magnoliopsida</taxon>
        <taxon>eudicotyledons</taxon>
        <taxon>Gunneridae</taxon>
        <taxon>Pentapetalae</taxon>
        <taxon>rosids</taxon>
        <taxon>malvids</taxon>
        <taxon>Malvales</taxon>
        <taxon>Dipterocarpaceae</taxon>
        <taxon>Rubroshorea</taxon>
    </lineage>
</organism>
<evidence type="ECO:0000313" key="2">
    <source>
        <dbReference type="EMBL" id="GKV05975.1"/>
    </source>
</evidence>
<name>A0AAV5J508_9ROSI</name>
<evidence type="ECO:0000256" key="1">
    <source>
        <dbReference type="ARBA" id="ARBA00022737"/>
    </source>
</evidence>
<keyword evidence="1" id="KW-0677">Repeat</keyword>
<dbReference type="Proteomes" id="UP001054252">
    <property type="component" value="Unassembled WGS sequence"/>
</dbReference>
<dbReference type="AlphaFoldDB" id="A0AAV5J508"/>
<dbReference type="EMBL" id="BPVZ01000024">
    <property type="protein sequence ID" value="GKV05975.1"/>
    <property type="molecule type" value="Genomic_DNA"/>
</dbReference>
<comment type="caution">
    <text evidence="2">The sequence shown here is derived from an EMBL/GenBank/DDBJ whole genome shotgun (WGS) entry which is preliminary data.</text>
</comment>
<dbReference type="InterPro" id="IPR002885">
    <property type="entry name" value="PPR_rpt"/>
</dbReference>
<dbReference type="NCBIfam" id="TIGR00756">
    <property type="entry name" value="PPR"/>
    <property type="match status" value="1"/>
</dbReference>
<accession>A0AAV5J508</accession>
<sequence length="125" mass="14250">MLVIRTRRICLTTFFAELWTPDAFAPVIRIVQLFEAQKFKCPEVVALTVIKAYAKTSMPDKALDGKEFQKVKGLLDWIRIILAKGSNVVGARKMFDEMPEKGMIPDVTCYNILINGFFKQGDYVK</sequence>
<dbReference type="Pfam" id="PF13041">
    <property type="entry name" value="PPR_2"/>
    <property type="match status" value="1"/>
</dbReference>
<evidence type="ECO:0000313" key="3">
    <source>
        <dbReference type="Proteomes" id="UP001054252"/>
    </source>
</evidence>
<keyword evidence="3" id="KW-1185">Reference proteome</keyword>
<reference evidence="2 3" key="1">
    <citation type="journal article" date="2021" name="Commun. Biol.">
        <title>The genome of Shorea leprosula (Dipterocarpaceae) highlights the ecological relevance of drought in aseasonal tropical rainforests.</title>
        <authorList>
            <person name="Ng K.K.S."/>
            <person name="Kobayashi M.J."/>
            <person name="Fawcett J.A."/>
            <person name="Hatakeyama M."/>
            <person name="Paape T."/>
            <person name="Ng C.H."/>
            <person name="Ang C.C."/>
            <person name="Tnah L.H."/>
            <person name="Lee C.T."/>
            <person name="Nishiyama T."/>
            <person name="Sese J."/>
            <person name="O'Brien M.J."/>
            <person name="Copetti D."/>
            <person name="Mohd Noor M.I."/>
            <person name="Ong R.C."/>
            <person name="Putra M."/>
            <person name="Sireger I.Z."/>
            <person name="Indrioko S."/>
            <person name="Kosugi Y."/>
            <person name="Izuno A."/>
            <person name="Isagi Y."/>
            <person name="Lee S.L."/>
            <person name="Shimizu K.K."/>
        </authorList>
    </citation>
    <scope>NUCLEOTIDE SEQUENCE [LARGE SCALE GENOMIC DNA]</scope>
    <source>
        <strain evidence="2">214</strain>
    </source>
</reference>
<dbReference type="Pfam" id="PF01535">
    <property type="entry name" value="PPR"/>
    <property type="match status" value="1"/>
</dbReference>
<gene>
    <name evidence="2" type="ORF">SLEP1_g17921</name>
</gene>